<dbReference type="NCBIfam" id="TIGR01760">
    <property type="entry name" value="tape_meas_TP901"/>
    <property type="match status" value="1"/>
</dbReference>
<dbReference type="eggNOG" id="COG5283">
    <property type="taxonomic scope" value="Bacteria"/>
</dbReference>
<dbReference type="EMBL" id="AWSJ01000064">
    <property type="protein sequence ID" value="ERI10889.1"/>
    <property type="molecule type" value="Genomic_DNA"/>
</dbReference>
<dbReference type="Pfam" id="PF10145">
    <property type="entry name" value="PhageMin_Tail"/>
    <property type="match status" value="1"/>
</dbReference>
<keyword evidence="2" id="KW-0175">Coiled coil</keyword>
<evidence type="ECO:0000313" key="4">
    <source>
        <dbReference type="EMBL" id="ERI10889.1"/>
    </source>
</evidence>
<sequence>MAEFEDIIVRFGLDGDQFTRGIKQLNRQTKLIESEFRAASAKLGGFGNSTDQLKLKADALTRQIDIQRQKVDTHKSAVQDSATKLEKYAQTTAETKVKLDQAKAAYEASAQALGKNAAETQKLENEVKKLEKEYQQSVQAVNNANYSLENNKIKANQTEAALSKLENELRQTSEQVRQQTSVWTRLSETVGAASEKMRAAGEKISSIGGNLTAKVTTPIIGLGTAATATVAKFDDGMSKVQAITGATAEDMGKLRQQAKDLGRDTRFSASQVADAYNYLGMAGWDANKIMTATPALLNLAAAGAMDLGRAADIVSDTMAQFNLQADQAGHAADIFAKAQASANLDVQMLGECFA</sequence>
<dbReference type="HOGENOM" id="CLU_782214_0_0_9"/>
<comment type="caution">
    <text evidence="4">The sequence shown here is derived from an EMBL/GenBank/DDBJ whole genome shotgun (WGS) entry which is preliminary data.</text>
</comment>
<dbReference type="PANTHER" id="PTHR37813:SF1">
    <property type="entry name" value="FELS-2 PROPHAGE PROTEIN"/>
    <property type="match status" value="1"/>
</dbReference>
<dbReference type="PANTHER" id="PTHR37813">
    <property type="entry name" value="FELS-2 PROPHAGE PROTEIN"/>
    <property type="match status" value="1"/>
</dbReference>
<accession>U1WQL5</accession>
<feature type="coiled-coil region" evidence="2">
    <location>
        <begin position="113"/>
        <end position="182"/>
    </location>
</feature>
<dbReference type="PATRIC" id="fig|649747.3.peg.907"/>
<proteinExistence type="predicted"/>
<dbReference type="SUPFAM" id="SSF57997">
    <property type="entry name" value="Tropomyosin"/>
    <property type="match status" value="1"/>
</dbReference>
<organism evidence="4 5">
    <name type="scientific">Aneurinibacillus aneurinilyticus ATCC 12856</name>
    <dbReference type="NCBI Taxonomy" id="649747"/>
    <lineage>
        <taxon>Bacteria</taxon>
        <taxon>Bacillati</taxon>
        <taxon>Bacillota</taxon>
        <taxon>Bacilli</taxon>
        <taxon>Bacillales</taxon>
        <taxon>Paenibacillaceae</taxon>
        <taxon>Aneurinibacillus group</taxon>
        <taxon>Aneurinibacillus</taxon>
    </lineage>
</organism>
<dbReference type="GeneID" id="92841240"/>
<keyword evidence="5" id="KW-1185">Reference proteome</keyword>
<feature type="coiled-coil region" evidence="2">
    <location>
        <begin position="22"/>
        <end position="70"/>
    </location>
</feature>
<protein>
    <recommendedName>
        <fullName evidence="3">Phage tail tape measure protein domain-containing protein</fullName>
    </recommendedName>
</protein>
<dbReference type="Proteomes" id="UP000016511">
    <property type="component" value="Unassembled WGS sequence"/>
</dbReference>
<dbReference type="InterPro" id="IPR010090">
    <property type="entry name" value="Phage_tape_meas"/>
</dbReference>
<dbReference type="AlphaFoldDB" id="U1WQL5"/>
<reference evidence="4 5" key="1">
    <citation type="submission" date="2013-08" db="EMBL/GenBank/DDBJ databases">
        <authorList>
            <person name="Weinstock G."/>
            <person name="Sodergren E."/>
            <person name="Wylie T."/>
            <person name="Fulton L."/>
            <person name="Fulton R."/>
            <person name="Fronick C."/>
            <person name="O'Laughlin M."/>
            <person name="Godfrey J."/>
            <person name="Miner T."/>
            <person name="Herter B."/>
            <person name="Appelbaum E."/>
            <person name="Cordes M."/>
            <person name="Lek S."/>
            <person name="Wollam A."/>
            <person name="Pepin K.H."/>
            <person name="Palsikar V.B."/>
            <person name="Mitreva M."/>
            <person name="Wilson R.K."/>
        </authorList>
    </citation>
    <scope>NUCLEOTIDE SEQUENCE [LARGE SCALE GENOMIC DNA]</scope>
    <source>
        <strain evidence="4 5">ATCC 12856</strain>
    </source>
</reference>
<evidence type="ECO:0000256" key="1">
    <source>
        <dbReference type="ARBA" id="ARBA00022612"/>
    </source>
</evidence>
<evidence type="ECO:0000256" key="2">
    <source>
        <dbReference type="SAM" id="Coils"/>
    </source>
</evidence>
<evidence type="ECO:0000259" key="3">
    <source>
        <dbReference type="Pfam" id="PF10145"/>
    </source>
</evidence>
<gene>
    <name evidence="4" type="ORF">HMPREF0083_01001</name>
</gene>
<feature type="domain" description="Phage tail tape measure protein" evidence="3">
    <location>
        <begin position="255"/>
        <end position="353"/>
    </location>
</feature>
<dbReference type="RefSeq" id="WP_021624167.1">
    <property type="nucleotide sequence ID" value="NZ_KE952895.1"/>
</dbReference>
<name>U1WQL5_ANEAE</name>
<keyword evidence="1" id="KW-1188">Viral release from host cell</keyword>
<dbReference type="STRING" id="649747.HMPREF0083_01001"/>
<evidence type="ECO:0000313" key="5">
    <source>
        <dbReference type="Proteomes" id="UP000016511"/>
    </source>
</evidence>